<organism evidence="4 5">
    <name type="scientific">Microctonus aethiopoides</name>
    <dbReference type="NCBI Taxonomy" id="144406"/>
    <lineage>
        <taxon>Eukaryota</taxon>
        <taxon>Metazoa</taxon>
        <taxon>Ecdysozoa</taxon>
        <taxon>Arthropoda</taxon>
        <taxon>Hexapoda</taxon>
        <taxon>Insecta</taxon>
        <taxon>Pterygota</taxon>
        <taxon>Neoptera</taxon>
        <taxon>Endopterygota</taxon>
        <taxon>Hymenoptera</taxon>
        <taxon>Apocrita</taxon>
        <taxon>Ichneumonoidea</taxon>
        <taxon>Braconidae</taxon>
        <taxon>Euphorinae</taxon>
        <taxon>Microctonus</taxon>
    </lineage>
</organism>
<dbReference type="InterPro" id="IPR036291">
    <property type="entry name" value="NAD(P)-bd_dom_sf"/>
</dbReference>
<dbReference type="GO" id="GO:0019205">
    <property type="term" value="F:nucleobase-containing compound kinase activity"/>
    <property type="evidence" value="ECO:0007669"/>
    <property type="project" value="InterPro"/>
</dbReference>
<reference evidence="4" key="1">
    <citation type="journal article" date="2023" name="bioRxiv">
        <title>Scaffold-level genome assemblies of two parasitoid biocontrol wasps reveal the parthenogenesis mechanism and an associated novel virus.</title>
        <authorList>
            <person name="Inwood S."/>
            <person name="Skelly J."/>
            <person name="Guhlin J."/>
            <person name="Harrop T."/>
            <person name="Goldson S."/>
            <person name="Dearden P."/>
        </authorList>
    </citation>
    <scope>NUCLEOTIDE SEQUENCE</scope>
    <source>
        <strain evidence="4">Irish</strain>
        <tissue evidence="4">Whole body</tissue>
    </source>
</reference>
<evidence type="ECO:0000256" key="1">
    <source>
        <dbReference type="ARBA" id="ARBA00022679"/>
    </source>
</evidence>
<dbReference type="GO" id="GO:0005524">
    <property type="term" value="F:ATP binding"/>
    <property type="evidence" value="ECO:0007669"/>
    <property type="project" value="InterPro"/>
</dbReference>
<protein>
    <recommendedName>
        <fullName evidence="6">Adenylate kinase</fullName>
    </recommendedName>
</protein>
<evidence type="ECO:0008006" key="6">
    <source>
        <dbReference type="Google" id="ProtNLM"/>
    </source>
</evidence>
<keyword evidence="5" id="KW-1185">Reference proteome</keyword>
<dbReference type="SUPFAM" id="SSF52540">
    <property type="entry name" value="P-loop containing nucleoside triphosphate hydrolases"/>
    <property type="match status" value="1"/>
</dbReference>
<proteinExistence type="predicted"/>
<evidence type="ECO:0000313" key="5">
    <source>
        <dbReference type="Proteomes" id="UP001168990"/>
    </source>
</evidence>
<comment type="caution">
    <text evidence="4">The sequence shown here is derived from an EMBL/GenBank/DDBJ whole genome shotgun (WGS) entry which is preliminary data.</text>
</comment>
<reference evidence="4" key="2">
    <citation type="submission" date="2023-03" db="EMBL/GenBank/DDBJ databases">
        <authorList>
            <person name="Inwood S.N."/>
            <person name="Skelly J.G."/>
            <person name="Guhlin J."/>
            <person name="Harrop T.W.R."/>
            <person name="Goldson S.G."/>
            <person name="Dearden P.K."/>
        </authorList>
    </citation>
    <scope>NUCLEOTIDE SEQUENCE</scope>
    <source>
        <strain evidence="4">Irish</strain>
        <tissue evidence="4">Whole body</tissue>
    </source>
</reference>
<dbReference type="GO" id="GO:0006139">
    <property type="term" value="P:nucleobase-containing compound metabolic process"/>
    <property type="evidence" value="ECO:0007669"/>
    <property type="project" value="InterPro"/>
</dbReference>
<dbReference type="SUPFAM" id="SSF51735">
    <property type="entry name" value="NAD(P)-binding Rossmann-fold domains"/>
    <property type="match status" value="1"/>
</dbReference>
<gene>
    <name evidence="4" type="ORF">PV328_011813</name>
</gene>
<dbReference type="PANTHER" id="PTHR23359">
    <property type="entry name" value="NUCLEOTIDE KINASE"/>
    <property type="match status" value="1"/>
</dbReference>
<dbReference type="Proteomes" id="UP001168990">
    <property type="component" value="Unassembled WGS sequence"/>
</dbReference>
<evidence type="ECO:0000256" key="3">
    <source>
        <dbReference type="ARBA" id="ARBA00022777"/>
    </source>
</evidence>
<dbReference type="InterPro" id="IPR027417">
    <property type="entry name" value="P-loop_NTPase"/>
</dbReference>
<dbReference type="Pfam" id="PF00406">
    <property type="entry name" value="ADK"/>
    <property type="match status" value="1"/>
</dbReference>
<name>A0AA39KQA5_9HYME</name>
<accession>A0AA39KQA5</accession>
<evidence type="ECO:0000256" key="2">
    <source>
        <dbReference type="ARBA" id="ARBA00022741"/>
    </source>
</evidence>
<keyword evidence="3" id="KW-0418">Kinase</keyword>
<keyword evidence="1" id="KW-0808">Transferase</keyword>
<evidence type="ECO:0000313" key="4">
    <source>
        <dbReference type="EMBL" id="KAK0169616.1"/>
    </source>
</evidence>
<sequence>MLVDYLGTTQSNDPLRNISGVISKNNLIGDKIIDEIETNNLILATTTTTLKQQEMRNYEITGTIYQAPKNVRIVDINNRTILLNELMKCDYVIYDITLDDKQIQEANWSVKAIADKLEKASEENYLSNNNKKMIHYFLLISNIMTWAMTKNLDPENPNAPFTEADYAKRKAHKNFKEHLNCENNVIMMKQRYNLLNKFKTIVLCCGIIYGDEQNHLDYLFNMSWNNAKYLPIFGDGKNKIPLLHTTAIEMMSTNANLDDIESYYLGFNEINDEIFEVDREQIIKNYFPLRLKLLEELNEIRNNISINNGRLDDDALNKLLTKHLMSKKCQNHGFIIDGYPKTLAQAQQLFDSLTIKNDNQEINIMPELVIILEANDEYLFERVIHLPEHEIQ</sequence>
<feature type="non-terminal residue" evidence="4">
    <location>
        <position position="1"/>
    </location>
</feature>
<dbReference type="InterPro" id="IPR000850">
    <property type="entry name" value="Adenylat/UMP-CMP_kin"/>
</dbReference>
<keyword evidence="2" id="KW-0547">Nucleotide-binding</keyword>
<dbReference type="EMBL" id="JAQQBS010000057">
    <property type="protein sequence ID" value="KAK0169616.1"/>
    <property type="molecule type" value="Genomic_DNA"/>
</dbReference>
<dbReference type="AlphaFoldDB" id="A0AA39KQA5"/>
<dbReference type="Gene3D" id="3.40.50.300">
    <property type="entry name" value="P-loop containing nucleotide triphosphate hydrolases"/>
    <property type="match status" value="1"/>
</dbReference>